<dbReference type="SUPFAM" id="SSF53822">
    <property type="entry name" value="Periplasmic binding protein-like I"/>
    <property type="match status" value="1"/>
</dbReference>
<feature type="transmembrane region" description="Helical" evidence="4">
    <location>
        <begin position="21"/>
        <end position="40"/>
    </location>
</feature>
<dbReference type="CDD" id="cd01392">
    <property type="entry name" value="HTH_LacI"/>
    <property type="match status" value="1"/>
</dbReference>
<dbReference type="PROSITE" id="PS00356">
    <property type="entry name" value="HTH_LACI_1"/>
    <property type="match status" value="1"/>
</dbReference>
<dbReference type="PANTHER" id="PTHR30146">
    <property type="entry name" value="LACI-RELATED TRANSCRIPTIONAL REPRESSOR"/>
    <property type="match status" value="1"/>
</dbReference>
<dbReference type="PROSITE" id="PS50943">
    <property type="entry name" value="HTH_CROC1"/>
    <property type="match status" value="1"/>
</dbReference>
<organism evidence="7 8">
    <name type="scientific">Defluviitalea raffinosedens</name>
    <dbReference type="NCBI Taxonomy" id="1450156"/>
    <lineage>
        <taxon>Bacteria</taxon>
        <taxon>Bacillati</taxon>
        <taxon>Bacillota</taxon>
        <taxon>Clostridia</taxon>
        <taxon>Lachnospirales</taxon>
        <taxon>Defluviitaleaceae</taxon>
        <taxon>Defluviitalea</taxon>
    </lineage>
</organism>
<keyword evidence="1" id="KW-0805">Transcription regulation</keyword>
<keyword evidence="2 7" id="KW-0238">DNA-binding</keyword>
<dbReference type="GO" id="GO:0000976">
    <property type="term" value="F:transcription cis-regulatory region binding"/>
    <property type="evidence" value="ECO:0007669"/>
    <property type="project" value="TreeGrafter"/>
</dbReference>
<dbReference type="InterPro" id="IPR010982">
    <property type="entry name" value="Lambda_DNA-bd_dom_sf"/>
</dbReference>
<name>A0A7C8HF34_9FIRM</name>
<keyword evidence="4" id="KW-1133">Transmembrane helix</keyword>
<dbReference type="SUPFAM" id="SSF47413">
    <property type="entry name" value="lambda repressor-like DNA-binding domains"/>
    <property type="match status" value="1"/>
</dbReference>
<feature type="domain" description="HTH lacI-type" evidence="5">
    <location>
        <begin position="62"/>
        <end position="117"/>
    </location>
</feature>
<reference evidence="7 8" key="1">
    <citation type="submission" date="2019-12" db="EMBL/GenBank/DDBJ databases">
        <title>Defluviitalea raffinosedens, isolated from a biogas fermenter, genome sequencing and characterization.</title>
        <authorList>
            <person name="Rettenmaier R."/>
            <person name="Schneider M."/>
            <person name="Neuhaus K."/>
            <person name="Liebl W."/>
            <person name="Zverlov V."/>
        </authorList>
    </citation>
    <scope>NUCLEOTIDE SEQUENCE [LARGE SCALE GENOMIC DNA]</scope>
    <source>
        <strain evidence="7 8">249c-K6</strain>
    </source>
</reference>
<evidence type="ECO:0000313" key="8">
    <source>
        <dbReference type="Proteomes" id="UP000483018"/>
    </source>
</evidence>
<keyword evidence="8" id="KW-1185">Reference proteome</keyword>
<dbReference type="PROSITE" id="PS50932">
    <property type="entry name" value="HTH_LACI_2"/>
    <property type="match status" value="1"/>
</dbReference>
<dbReference type="Gene3D" id="3.40.50.2300">
    <property type="match status" value="2"/>
</dbReference>
<evidence type="ECO:0000256" key="4">
    <source>
        <dbReference type="SAM" id="Phobius"/>
    </source>
</evidence>
<keyword evidence="4" id="KW-0472">Membrane</keyword>
<gene>
    <name evidence="7" type="ORF">GND95_04765</name>
</gene>
<dbReference type="InterPro" id="IPR000843">
    <property type="entry name" value="HTH_LacI"/>
</dbReference>
<dbReference type="SMART" id="SM00354">
    <property type="entry name" value="HTH_LACI"/>
    <property type="match status" value="1"/>
</dbReference>
<evidence type="ECO:0000256" key="3">
    <source>
        <dbReference type="ARBA" id="ARBA00023163"/>
    </source>
</evidence>
<proteinExistence type="predicted"/>
<accession>A0A7C8HF34</accession>
<evidence type="ECO:0000256" key="2">
    <source>
        <dbReference type="ARBA" id="ARBA00023125"/>
    </source>
</evidence>
<evidence type="ECO:0000256" key="1">
    <source>
        <dbReference type="ARBA" id="ARBA00023015"/>
    </source>
</evidence>
<protein>
    <submittedName>
        <fullName evidence="7">LacI family DNA-binding transcriptional regulator</fullName>
    </submittedName>
</protein>
<sequence>MRSRMRCIWSTLPTTLGARDVFVKLFLCYMNLLSIHSIVLKEFIQYNNSRVISFEGGHLIMVTIKELAQRAGVSPTTVSNVLHGRTNKVSVETLQRVEKVIKEANYVSNMGARLLANNGSKIIGVLINYGREDLSSPVQDPFFSELVGALEGEIRTQGYYMMLYMARNVEENLKMALAWNVEGLIAVGFDADACAKMKQNTQKPIVFIDCYFHEDDLLYTNVGLQDKEGGYEMTKYLLDNGHRKIAFLADRRNPIGVDGERLAGYKLALKERGIEFQKEDFIFIGHNKEERTKVLDGIVKNVIGKYTALFFASDFYAANAIYYFNDHNINVPEDISVVGFDDNVYATLCRPMLTTMHQDVTQKATIAIQYIRDLIAGKKIEIHDIKLPTRLVIRNSVKTI</sequence>
<evidence type="ECO:0000313" key="7">
    <source>
        <dbReference type="EMBL" id="KAE9635462.1"/>
    </source>
</evidence>
<evidence type="ECO:0000259" key="5">
    <source>
        <dbReference type="PROSITE" id="PS50932"/>
    </source>
</evidence>
<dbReference type="InterPro" id="IPR046335">
    <property type="entry name" value="LacI/GalR-like_sensor"/>
</dbReference>
<dbReference type="Proteomes" id="UP000483018">
    <property type="component" value="Unassembled WGS sequence"/>
</dbReference>
<keyword evidence="4" id="KW-0812">Transmembrane</keyword>
<evidence type="ECO:0000259" key="6">
    <source>
        <dbReference type="PROSITE" id="PS50943"/>
    </source>
</evidence>
<comment type="caution">
    <text evidence="7">The sequence shown here is derived from an EMBL/GenBank/DDBJ whole genome shotgun (WGS) entry which is preliminary data.</text>
</comment>
<dbReference type="AlphaFoldDB" id="A0A7C8HF34"/>
<dbReference type="InterPro" id="IPR001387">
    <property type="entry name" value="Cro/C1-type_HTH"/>
</dbReference>
<dbReference type="GO" id="GO:0003700">
    <property type="term" value="F:DNA-binding transcription factor activity"/>
    <property type="evidence" value="ECO:0007669"/>
    <property type="project" value="TreeGrafter"/>
</dbReference>
<dbReference type="CDD" id="cd06267">
    <property type="entry name" value="PBP1_LacI_sugar_binding-like"/>
    <property type="match status" value="1"/>
</dbReference>
<dbReference type="Pfam" id="PF00356">
    <property type="entry name" value="LacI"/>
    <property type="match status" value="1"/>
</dbReference>
<feature type="domain" description="HTH cro/C1-type" evidence="6">
    <location>
        <begin position="63"/>
        <end position="107"/>
    </location>
</feature>
<dbReference type="PANTHER" id="PTHR30146:SF24">
    <property type="entry name" value="XYLOSE OPERON REGULATORY PROTEIN"/>
    <property type="match status" value="1"/>
</dbReference>
<dbReference type="Gene3D" id="1.10.260.40">
    <property type="entry name" value="lambda repressor-like DNA-binding domains"/>
    <property type="match status" value="1"/>
</dbReference>
<dbReference type="EMBL" id="WSLF01000003">
    <property type="protein sequence ID" value="KAE9635462.1"/>
    <property type="molecule type" value="Genomic_DNA"/>
</dbReference>
<dbReference type="InterPro" id="IPR028082">
    <property type="entry name" value="Peripla_BP_I"/>
</dbReference>
<dbReference type="Pfam" id="PF13377">
    <property type="entry name" value="Peripla_BP_3"/>
    <property type="match status" value="1"/>
</dbReference>
<keyword evidence="3" id="KW-0804">Transcription</keyword>